<evidence type="ECO:0000313" key="1">
    <source>
        <dbReference type="EMBL" id="ADE57073.1"/>
    </source>
</evidence>
<organism evidence="1 2">
    <name type="scientific">Aminobacterium colombiense (strain DSM 12261 / ALA-1)</name>
    <dbReference type="NCBI Taxonomy" id="572547"/>
    <lineage>
        <taxon>Bacteria</taxon>
        <taxon>Thermotogati</taxon>
        <taxon>Synergistota</taxon>
        <taxon>Synergistia</taxon>
        <taxon>Synergistales</taxon>
        <taxon>Aminobacteriaceae</taxon>
        <taxon>Aminobacterium</taxon>
    </lineage>
</organism>
<dbReference type="EMBL" id="CP001997">
    <property type="protein sequence ID" value="ADE57073.1"/>
    <property type="molecule type" value="Genomic_DNA"/>
</dbReference>
<reference evidence="1 2" key="1">
    <citation type="journal article" date="2010" name="Stand. Genomic Sci.">
        <title>Complete genome sequence of Aminobacterium colombiense type strain (ALA-1).</title>
        <authorList>
            <person name="Chertkov O."/>
            <person name="Sikorski J."/>
            <person name="Brambilla E."/>
            <person name="Lapidus A."/>
            <person name="Copeland A."/>
            <person name="Glavina Del Rio T."/>
            <person name="Nolan M."/>
            <person name="Lucas S."/>
            <person name="Tice H."/>
            <person name="Cheng J.F."/>
            <person name="Han C."/>
            <person name="Detter J.C."/>
            <person name="Bruce D."/>
            <person name="Tapia R."/>
            <person name="Goodwin L."/>
            <person name="Pitluck S."/>
            <person name="Liolios K."/>
            <person name="Ivanova N."/>
            <person name="Mavromatis K."/>
            <person name="Ovchinnikova G."/>
            <person name="Pati A."/>
            <person name="Chen A."/>
            <person name="Palaniappan K."/>
            <person name="Land M."/>
            <person name="Hauser L."/>
            <person name="Chang Y.J."/>
            <person name="Jeffries C.D."/>
            <person name="Spring S."/>
            <person name="Rohde M."/>
            <person name="Goker M."/>
            <person name="Bristow J."/>
            <person name="Eisen J.A."/>
            <person name="Markowitz V."/>
            <person name="Hugenholtz P."/>
            <person name="Kyrpides N.C."/>
            <person name="Klenk H.P."/>
        </authorList>
    </citation>
    <scope>NUCLEOTIDE SEQUENCE [LARGE SCALE GENOMIC DNA]</scope>
    <source>
        <strain evidence="2">DSM 12261 / ALA-1</strain>
    </source>
</reference>
<sequence>MECLKRSFLLCRLWKREKLIANRFKLQKSYKTYKGRRDTIKAYEPVKMKGIERKYDDGSTLLIYENSEVWVHIEPHVWFDNLHSMKPYKAGEELDRLMRDNIVLYDEKLFRNIINPDHYHLFF</sequence>
<gene>
    <name evidence="1" type="ordered locus">Amico_0948</name>
</gene>
<dbReference type="Proteomes" id="UP000002366">
    <property type="component" value="Chromosome"/>
</dbReference>
<accession>D5EEU1</accession>
<dbReference type="AlphaFoldDB" id="D5EEU1"/>
<protein>
    <submittedName>
        <fullName evidence="1">Uncharacterized protein</fullName>
    </submittedName>
</protein>
<dbReference type="HOGENOM" id="CLU_2010446_0_0_0"/>
<proteinExistence type="predicted"/>
<keyword evidence="2" id="KW-1185">Reference proteome</keyword>
<evidence type="ECO:0000313" key="2">
    <source>
        <dbReference type="Proteomes" id="UP000002366"/>
    </source>
</evidence>
<name>D5EEU1_AMICL</name>
<dbReference type="KEGG" id="aco:Amico_0948"/>